<keyword evidence="1" id="KW-0813">Transport</keyword>
<accession>A0A3G2R7P1</accession>
<dbReference type="Gene3D" id="3.40.50.300">
    <property type="entry name" value="P-loop containing nucleotide triphosphate hydrolases"/>
    <property type="match status" value="1"/>
</dbReference>
<dbReference type="PROSITE" id="PS50893">
    <property type="entry name" value="ABC_TRANSPORTER_2"/>
    <property type="match status" value="1"/>
</dbReference>
<dbReference type="Pfam" id="PF00005">
    <property type="entry name" value="ABC_tran"/>
    <property type="match status" value="1"/>
</dbReference>
<dbReference type="SMART" id="SM00382">
    <property type="entry name" value="AAA"/>
    <property type="match status" value="1"/>
</dbReference>
<dbReference type="AlphaFoldDB" id="A0A3G2R7P1"/>
<proteinExistence type="predicted"/>
<dbReference type="Proteomes" id="UP000280960">
    <property type="component" value="Chromosome"/>
</dbReference>
<keyword evidence="6" id="KW-1185">Reference proteome</keyword>
<evidence type="ECO:0000256" key="2">
    <source>
        <dbReference type="ARBA" id="ARBA00022741"/>
    </source>
</evidence>
<dbReference type="CDD" id="cd03230">
    <property type="entry name" value="ABC_DR_subfamily_A"/>
    <property type="match status" value="1"/>
</dbReference>
<organism evidence="5 6">
    <name type="scientific">Biomaibacter acetigenes</name>
    <dbReference type="NCBI Taxonomy" id="2316383"/>
    <lineage>
        <taxon>Bacteria</taxon>
        <taxon>Bacillati</taxon>
        <taxon>Bacillota</taxon>
        <taxon>Clostridia</taxon>
        <taxon>Thermosediminibacterales</taxon>
        <taxon>Tepidanaerobacteraceae</taxon>
        <taxon>Biomaibacter</taxon>
    </lineage>
</organism>
<dbReference type="InterPro" id="IPR003439">
    <property type="entry name" value="ABC_transporter-like_ATP-bd"/>
</dbReference>
<dbReference type="GO" id="GO:0016887">
    <property type="term" value="F:ATP hydrolysis activity"/>
    <property type="evidence" value="ECO:0007669"/>
    <property type="project" value="InterPro"/>
</dbReference>
<dbReference type="InterPro" id="IPR051782">
    <property type="entry name" value="ABC_Transporter_VariousFunc"/>
</dbReference>
<dbReference type="PANTHER" id="PTHR42939:SF3">
    <property type="entry name" value="ABC TRANSPORTER ATP-BINDING COMPONENT"/>
    <property type="match status" value="1"/>
</dbReference>
<keyword evidence="2" id="KW-0547">Nucleotide-binding</keyword>
<dbReference type="InterPro" id="IPR027417">
    <property type="entry name" value="P-loop_NTPase"/>
</dbReference>
<evidence type="ECO:0000313" key="5">
    <source>
        <dbReference type="EMBL" id="AYO31492.1"/>
    </source>
</evidence>
<sequence length="289" mass="33419">MNIILKVENLKKKFKDFTLKDISFSLERGYIMGFIGPNGAGKTTTIKLMMNLIKKDGGDVVFFEGLGSVANEREAKQRIGFVYDENYYYDDLTVQEMKYIIARFYRNWDEAVFQKYLKRFELPPRKKIKDLSRGMKMKFSIALALSHHAELIIMDEPTSGLDPVFRAEILEILSDLMQDEHMGVFFSTHITKDLEKIADYITFINRGEIVLSDAKDAILESYGIVKGGRELMDADVRKEFIGIRENEFGFEALIRDVKKVKRVLESNVVFERPTLDDIMLYTVRGNNDV</sequence>
<dbReference type="InterPro" id="IPR003593">
    <property type="entry name" value="AAA+_ATPase"/>
</dbReference>
<evidence type="ECO:0000313" key="6">
    <source>
        <dbReference type="Proteomes" id="UP000280960"/>
    </source>
</evidence>
<feature type="domain" description="ABC transporter" evidence="4">
    <location>
        <begin position="5"/>
        <end position="231"/>
    </location>
</feature>
<dbReference type="GO" id="GO:0005524">
    <property type="term" value="F:ATP binding"/>
    <property type="evidence" value="ECO:0007669"/>
    <property type="project" value="UniProtKB-KW"/>
</dbReference>
<evidence type="ECO:0000256" key="3">
    <source>
        <dbReference type="ARBA" id="ARBA00022840"/>
    </source>
</evidence>
<dbReference type="SUPFAM" id="SSF52540">
    <property type="entry name" value="P-loop containing nucleoside triphosphate hydrolases"/>
    <property type="match status" value="1"/>
</dbReference>
<evidence type="ECO:0000256" key="1">
    <source>
        <dbReference type="ARBA" id="ARBA00022448"/>
    </source>
</evidence>
<dbReference type="RefSeq" id="WP_122015288.1">
    <property type="nucleotide sequence ID" value="NZ_CP033169.1"/>
</dbReference>
<name>A0A3G2R7P1_9FIRM</name>
<reference evidence="5 6" key="1">
    <citation type="submission" date="2018-10" db="EMBL/GenBank/DDBJ databases">
        <authorList>
            <person name="Zhang X."/>
        </authorList>
    </citation>
    <scope>NUCLEOTIDE SEQUENCE [LARGE SCALE GENOMIC DNA]</scope>
    <source>
        <strain evidence="5 6">SK-G1</strain>
    </source>
</reference>
<dbReference type="PANTHER" id="PTHR42939">
    <property type="entry name" value="ABC TRANSPORTER ATP-BINDING PROTEIN ALBC-RELATED"/>
    <property type="match status" value="1"/>
</dbReference>
<protein>
    <submittedName>
        <fullName evidence="5">ABC transporter ATP-binding protein</fullName>
    </submittedName>
</protein>
<keyword evidence="3 5" id="KW-0067">ATP-binding</keyword>
<evidence type="ECO:0000259" key="4">
    <source>
        <dbReference type="PROSITE" id="PS50893"/>
    </source>
</evidence>
<dbReference type="EMBL" id="CP033169">
    <property type="protein sequence ID" value="AYO31492.1"/>
    <property type="molecule type" value="Genomic_DNA"/>
</dbReference>
<gene>
    <name evidence="5" type="ORF">D2962_13600</name>
</gene>
<dbReference type="KEGG" id="bacg:D2962_13600"/>